<dbReference type="Proteomes" id="UP000011991">
    <property type="component" value="Unassembled WGS sequence"/>
</dbReference>
<comment type="caution">
    <text evidence="1">The sequence shown here is derived from an EMBL/GenBank/DDBJ whole genome shotgun (WGS) entry which is preliminary data.</text>
</comment>
<evidence type="ECO:0000313" key="2">
    <source>
        <dbReference type="Proteomes" id="UP000011991"/>
    </source>
</evidence>
<protein>
    <submittedName>
        <fullName evidence="1">Uncharacterized protein</fullName>
    </submittedName>
</protein>
<dbReference type="AlphaFoldDB" id="M5RSW4"/>
<sequence>MVSCGVEQFSCDRMSAVEGKPVNLNSPAFKHFVQAFRISER</sequence>
<dbReference type="EMBL" id="ANOG01000868">
    <property type="protein sequence ID" value="EMI17064.1"/>
    <property type="molecule type" value="Genomic_DNA"/>
</dbReference>
<name>M5RSW4_9BACT</name>
<accession>M5RSW4</accession>
<organism evidence="1 2">
    <name type="scientific">Rhodopirellula maiorica SM1</name>
    <dbReference type="NCBI Taxonomy" id="1265738"/>
    <lineage>
        <taxon>Bacteria</taxon>
        <taxon>Pseudomonadati</taxon>
        <taxon>Planctomycetota</taxon>
        <taxon>Planctomycetia</taxon>
        <taxon>Pirellulales</taxon>
        <taxon>Pirellulaceae</taxon>
        <taxon>Novipirellula</taxon>
    </lineage>
</organism>
<keyword evidence="2" id="KW-1185">Reference proteome</keyword>
<evidence type="ECO:0000313" key="1">
    <source>
        <dbReference type="EMBL" id="EMI17064.1"/>
    </source>
</evidence>
<proteinExistence type="predicted"/>
<gene>
    <name evidence="1" type="ORF">RMSM_06009</name>
</gene>
<reference evidence="1 2" key="1">
    <citation type="journal article" date="2013" name="Mar. Genomics">
        <title>Expression of sulfatases in Rhodopirellula baltica and the diversity of sulfatases in the genus Rhodopirellula.</title>
        <authorList>
            <person name="Wegner C.E."/>
            <person name="Richter-Heitmann T."/>
            <person name="Klindworth A."/>
            <person name="Klockow C."/>
            <person name="Richter M."/>
            <person name="Achstetter T."/>
            <person name="Glockner F.O."/>
            <person name="Harder J."/>
        </authorList>
    </citation>
    <scope>NUCLEOTIDE SEQUENCE [LARGE SCALE GENOMIC DNA]</scope>
    <source>
        <strain evidence="1 2">SM1</strain>
    </source>
</reference>